<dbReference type="STRING" id="926562.Oweho_3342"/>
<protein>
    <submittedName>
        <fullName evidence="1">Uncharacterized protein</fullName>
    </submittedName>
</protein>
<evidence type="ECO:0000313" key="1">
    <source>
        <dbReference type="EMBL" id="AEV34293.1"/>
    </source>
</evidence>
<dbReference type="AlphaFoldDB" id="G8R4X9"/>
<name>G8R4X9_OWEHD</name>
<reference evidence="1 2" key="1">
    <citation type="journal article" date="2012" name="Stand. Genomic Sci.">
        <title>Genome sequence of the orange-pigmented seawater bacterium Owenweeksia hongkongensis type strain (UST20020801(T)).</title>
        <authorList>
            <person name="Riedel T."/>
            <person name="Held B."/>
            <person name="Nolan M."/>
            <person name="Lucas S."/>
            <person name="Lapidus A."/>
            <person name="Tice H."/>
            <person name="Del Rio T.G."/>
            <person name="Cheng J.F."/>
            <person name="Han C."/>
            <person name="Tapia R."/>
            <person name="Goodwin L.A."/>
            <person name="Pitluck S."/>
            <person name="Liolios K."/>
            <person name="Mavromatis K."/>
            <person name="Pagani I."/>
            <person name="Ivanova N."/>
            <person name="Mikhailova N."/>
            <person name="Pati A."/>
            <person name="Chen A."/>
            <person name="Palaniappan K."/>
            <person name="Rohde M."/>
            <person name="Tindall B.J."/>
            <person name="Detter J.C."/>
            <person name="Goker M."/>
            <person name="Woyke T."/>
            <person name="Bristow J."/>
            <person name="Eisen J.A."/>
            <person name="Markowitz V."/>
            <person name="Hugenholtz P."/>
            <person name="Klenk H.P."/>
            <person name="Kyrpides N.C."/>
        </authorList>
    </citation>
    <scope>NUCLEOTIDE SEQUENCE</scope>
    <source>
        <strain evidence="2">DSM 17368 / JCM 12287 / NRRL B-23963</strain>
    </source>
</reference>
<dbReference type="EMBL" id="CP003156">
    <property type="protein sequence ID" value="AEV34293.1"/>
    <property type="molecule type" value="Genomic_DNA"/>
</dbReference>
<sequence>MRGLFIIIVFSSLFSCSKDEDQLSEVPSLELISIGPNSVVQFEDSVVIRLAYEDGDGDLGGFPADSVNLFVVDNRNGVPFEFRIQELVPGGAEVPIKGTLSITLQNLFLTGNGSQENATFNIYAYDRAGNKSNVVKTPGVTVLE</sequence>
<keyword evidence="2" id="KW-1185">Reference proteome</keyword>
<dbReference type="OrthoDB" id="980982at2"/>
<dbReference type="Proteomes" id="UP000005631">
    <property type="component" value="Chromosome"/>
</dbReference>
<dbReference type="KEGG" id="oho:Oweho_3342"/>
<gene>
    <name evidence="1" type="ordered locus">Oweho_3342</name>
</gene>
<proteinExistence type="predicted"/>
<dbReference type="PROSITE" id="PS51257">
    <property type="entry name" value="PROKAR_LIPOPROTEIN"/>
    <property type="match status" value="1"/>
</dbReference>
<dbReference type="HOGENOM" id="CLU_132075_0_0_10"/>
<accession>G8R4X9</accession>
<organism evidence="1 2">
    <name type="scientific">Owenweeksia hongkongensis (strain DSM 17368 / CIP 108786 / JCM 12287 / NRRL B-23963 / UST20020801)</name>
    <dbReference type="NCBI Taxonomy" id="926562"/>
    <lineage>
        <taxon>Bacteria</taxon>
        <taxon>Pseudomonadati</taxon>
        <taxon>Bacteroidota</taxon>
        <taxon>Flavobacteriia</taxon>
        <taxon>Flavobacteriales</taxon>
        <taxon>Owenweeksiaceae</taxon>
        <taxon>Owenweeksia</taxon>
    </lineage>
</organism>
<evidence type="ECO:0000313" key="2">
    <source>
        <dbReference type="Proteomes" id="UP000005631"/>
    </source>
</evidence>
<dbReference type="RefSeq" id="WP_014203640.1">
    <property type="nucleotide sequence ID" value="NC_016599.1"/>
</dbReference>